<name>A0A803PGV2_CANSA</name>
<dbReference type="EnsemblPlants" id="evm.model.04.258">
    <property type="protein sequence ID" value="cds.evm.model.04.258"/>
    <property type="gene ID" value="evm.TU.04.258"/>
</dbReference>
<dbReference type="Gramene" id="evm.model.04.258">
    <property type="protein sequence ID" value="cds.evm.model.04.258"/>
    <property type="gene ID" value="evm.TU.04.258"/>
</dbReference>
<feature type="region of interest" description="Disordered" evidence="1">
    <location>
        <begin position="1"/>
        <end position="42"/>
    </location>
</feature>
<evidence type="ECO:0000313" key="2">
    <source>
        <dbReference type="EnsemblPlants" id="cds.evm.model.04.258"/>
    </source>
</evidence>
<evidence type="ECO:0000313" key="3">
    <source>
        <dbReference type="Proteomes" id="UP000596661"/>
    </source>
</evidence>
<keyword evidence="3" id="KW-1185">Reference proteome</keyword>
<sequence>MDSLEDLLYSPNGPIKRDKKRNSPVEVTSKSNPEALKKKRASNKKAISTNIIIDSGTVAPAISFVPASASIGRQPLGFVHQVKFSTTQPEMVLLEPSCPLSTHVGIEGSQAYSQYATQN</sequence>
<dbReference type="EMBL" id="UZAU01000358">
    <property type="status" value="NOT_ANNOTATED_CDS"/>
    <property type="molecule type" value="Genomic_DNA"/>
</dbReference>
<protein>
    <submittedName>
        <fullName evidence="2">Uncharacterized protein</fullName>
    </submittedName>
</protein>
<dbReference type="Proteomes" id="UP000596661">
    <property type="component" value="Chromosome 4"/>
</dbReference>
<dbReference type="AlphaFoldDB" id="A0A803PGV2"/>
<evidence type="ECO:0000256" key="1">
    <source>
        <dbReference type="SAM" id="MobiDB-lite"/>
    </source>
</evidence>
<organism evidence="2 3">
    <name type="scientific">Cannabis sativa</name>
    <name type="common">Hemp</name>
    <name type="synonym">Marijuana</name>
    <dbReference type="NCBI Taxonomy" id="3483"/>
    <lineage>
        <taxon>Eukaryota</taxon>
        <taxon>Viridiplantae</taxon>
        <taxon>Streptophyta</taxon>
        <taxon>Embryophyta</taxon>
        <taxon>Tracheophyta</taxon>
        <taxon>Spermatophyta</taxon>
        <taxon>Magnoliopsida</taxon>
        <taxon>eudicotyledons</taxon>
        <taxon>Gunneridae</taxon>
        <taxon>Pentapetalae</taxon>
        <taxon>rosids</taxon>
        <taxon>fabids</taxon>
        <taxon>Rosales</taxon>
        <taxon>Cannabaceae</taxon>
        <taxon>Cannabis</taxon>
    </lineage>
</organism>
<reference evidence="2" key="1">
    <citation type="submission" date="2018-11" db="EMBL/GenBank/DDBJ databases">
        <authorList>
            <person name="Grassa J C."/>
        </authorList>
    </citation>
    <scope>NUCLEOTIDE SEQUENCE [LARGE SCALE GENOMIC DNA]</scope>
</reference>
<accession>A0A803PGV2</accession>
<proteinExistence type="predicted"/>
<reference evidence="2" key="2">
    <citation type="submission" date="2021-03" db="UniProtKB">
        <authorList>
            <consortium name="EnsemblPlants"/>
        </authorList>
    </citation>
    <scope>IDENTIFICATION</scope>
</reference>